<dbReference type="EMBL" id="MRAE01000001">
    <property type="protein sequence ID" value="OOO69901.1"/>
    <property type="molecule type" value="Genomic_DNA"/>
</dbReference>
<dbReference type="RefSeq" id="WP_077369900.1">
    <property type="nucleotide sequence ID" value="NZ_JANKAH010000008.1"/>
</dbReference>
<keyword evidence="1" id="KW-0472">Membrane</keyword>
<reference evidence="3 4" key="1">
    <citation type="submission" date="2016-12" db="EMBL/GenBank/DDBJ databases">
        <title>Clostridium tepidum sp. nov., a close relative of Clostridium sporogenes and Clostridium botulinum Group I.</title>
        <authorList>
            <person name="Dobritsa A.P."/>
            <person name="Kutumbaka K.K."/>
            <person name="Werner K."/>
            <person name="Wiedmann M."/>
            <person name="Asmus A."/>
            <person name="Samadpour M."/>
        </authorList>
    </citation>
    <scope>NUCLEOTIDE SEQUENCE [LARGE SCALE GENOMIC DNA]</scope>
    <source>
        <strain evidence="3 4">IEH 97212</strain>
    </source>
</reference>
<organism evidence="3 4">
    <name type="scientific">Clostridium tepidum</name>
    <dbReference type="NCBI Taxonomy" id="1962263"/>
    <lineage>
        <taxon>Bacteria</taxon>
        <taxon>Bacillati</taxon>
        <taxon>Bacillota</taxon>
        <taxon>Clostridia</taxon>
        <taxon>Eubacteriales</taxon>
        <taxon>Clostridiaceae</taxon>
        <taxon>Clostridium</taxon>
    </lineage>
</organism>
<name>A0A1S9IHU9_9CLOT</name>
<keyword evidence="1" id="KW-1133">Transmembrane helix</keyword>
<evidence type="ECO:0000313" key="3">
    <source>
        <dbReference type="EMBL" id="OOO69901.1"/>
    </source>
</evidence>
<comment type="caution">
    <text evidence="3">The sequence shown here is derived from an EMBL/GenBank/DDBJ whole genome shotgun (WGS) entry which is preliminary data.</text>
</comment>
<protein>
    <recommendedName>
        <fullName evidence="2">CD-NTase-associated protein 15 domain-containing protein</fullName>
    </recommendedName>
</protein>
<dbReference type="Proteomes" id="UP000190256">
    <property type="component" value="Unassembled WGS sequence"/>
</dbReference>
<dbReference type="AlphaFoldDB" id="A0A1S9IHU9"/>
<feature type="domain" description="CD-NTase-associated protein 15" evidence="2">
    <location>
        <begin position="67"/>
        <end position="177"/>
    </location>
</feature>
<dbReference type="InterPro" id="IPR041208">
    <property type="entry name" value="Cap15"/>
</dbReference>
<sequence>MNMKSKINNLLKLSAIFCVIIFLVLKYLKGSETLLDNWELITQAAGYSAILTLVYEKWIWRINPLIKIPKFKKEYGGLIKYEYNGIQGTKNIDIKISQTLTNVYVSIKSDEITSKSITSELVEENNKYVLYYTYITQPKSEFSDENPIQYGTCKVLVDDVKEFHGIYWTTSKTKGDIYFVENKKDSQAIFYRSTSFPK</sequence>
<evidence type="ECO:0000313" key="4">
    <source>
        <dbReference type="Proteomes" id="UP000190256"/>
    </source>
</evidence>
<evidence type="ECO:0000259" key="2">
    <source>
        <dbReference type="Pfam" id="PF18153"/>
    </source>
</evidence>
<evidence type="ECO:0000256" key="1">
    <source>
        <dbReference type="SAM" id="Phobius"/>
    </source>
</evidence>
<feature type="transmembrane region" description="Helical" evidence="1">
    <location>
        <begin position="40"/>
        <end position="60"/>
    </location>
</feature>
<accession>A0A1S9IHU9</accession>
<dbReference type="Pfam" id="PF18153">
    <property type="entry name" value="Cap15_CD_rec"/>
    <property type="match status" value="1"/>
</dbReference>
<gene>
    <name evidence="3" type="ORF">BS638_00505</name>
</gene>
<proteinExistence type="predicted"/>
<keyword evidence="1" id="KW-0812">Transmembrane</keyword>